<name>A0A7R8WN86_9CRUS</name>
<keyword evidence="4" id="KW-0472">Membrane</keyword>
<accession>A0A7R8WN86</accession>
<evidence type="ECO:0000256" key="1">
    <source>
        <dbReference type="ARBA" id="ARBA00004323"/>
    </source>
</evidence>
<gene>
    <name evidence="5" type="ORF">CTOB1V02_LOCUS10026</name>
</gene>
<protein>
    <submittedName>
        <fullName evidence="5">Uncharacterized protein</fullName>
    </submittedName>
</protein>
<keyword evidence="4" id="KW-1133">Transmembrane helix</keyword>
<dbReference type="PANTHER" id="PTHR46025">
    <property type="entry name" value="XYLOSYLTRANSFERASE OXT"/>
    <property type="match status" value="1"/>
</dbReference>
<evidence type="ECO:0000313" key="5">
    <source>
        <dbReference type="EMBL" id="CAD7232185.1"/>
    </source>
</evidence>
<keyword evidence="3" id="KW-0735">Signal-anchor</keyword>
<evidence type="ECO:0000256" key="3">
    <source>
        <dbReference type="ARBA" id="ARBA00022968"/>
    </source>
</evidence>
<dbReference type="InterPro" id="IPR043538">
    <property type="entry name" value="XYLT"/>
</dbReference>
<organism evidence="5">
    <name type="scientific">Cyprideis torosa</name>
    <dbReference type="NCBI Taxonomy" id="163714"/>
    <lineage>
        <taxon>Eukaryota</taxon>
        <taxon>Metazoa</taxon>
        <taxon>Ecdysozoa</taxon>
        <taxon>Arthropoda</taxon>
        <taxon>Crustacea</taxon>
        <taxon>Oligostraca</taxon>
        <taxon>Ostracoda</taxon>
        <taxon>Podocopa</taxon>
        <taxon>Podocopida</taxon>
        <taxon>Cytherocopina</taxon>
        <taxon>Cytheroidea</taxon>
        <taxon>Cytherideidae</taxon>
        <taxon>Cyprideis</taxon>
    </lineage>
</organism>
<dbReference type="GO" id="GO:0000139">
    <property type="term" value="C:Golgi membrane"/>
    <property type="evidence" value="ECO:0007669"/>
    <property type="project" value="UniProtKB-SubCell"/>
</dbReference>
<evidence type="ECO:0000256" key="2">
    <source>
        <dbReference type="ARBA" id="ARBA00022692"/>
    </source>
</evidence>
<dbReference type="GO" id="GO:0030158">
    <property type="term" value="F:protein xylosyltransferase activity"/>
    <property type="evidence" value="ECO:0007669"/>
    <property type="project" value="InterPro"/>
</dbReference>
<dbReference type="GO" id="GO:0050650">
    <property type="term" value="P:chondroitin sulfate proteoglycan biosynthetic process"/>
    <property type="evidence" value="ECO:0007669"/>
    <property type="project" value="TreeGrafter"/>
</dbReference>
<dbReference type="EMBL" id="OB664345">
    <property type="protein sequence ID" value="CAD7232185.1"/>
    <property type="molecule type" value="Genomic_DNA"/>
</dbReference>
<proteinExistence type="predicted"/>
<reference evidence="5" key="1">
    <citation type="submission" date="2020-11" db="EMBL/GenBank/DDBJ databases">
        <authorList>
            <person name="Tran Van P."/>
        </authorList>
    </citation>
    <scope>NUCLEOTIDE SEQUENCE</scope>
</reference>
<comment type="subcellular location">
    <subcellularLocation>
        <location evidence="1">Golgi apparatus membrane</location>
        <topology evidence="1">Single-pass type II membrane protein</topology>
    </subcellularLocation>
</comment>
<dbReference type="GO" id="GO:0015012">
    <property type="term" value="P:heparan sulfate proteoglycan biosynthetic process"/>
    <property type="evidence" value="ECO:0007669"/>
    <property type="project" value="TreeGrafter"/>
</dbReference>
<keyword evidence="2" id="KW-0812">Transmembrane</keyword>
<evidence type="ECO:0000256" key="4">
    <source>
        <dbReference type="ARBA" id="ARBA00022989"/>
    </source>
</evidence>
<dbReference type="PANTHER" id="PTHR46025:SF3">
    <property type="entry name" value="XYLOSYLTRANSFERASE OXT"/>
    <property type="match status" value="1"/>
</dbReference>
<sequence length="331" mass="36905">MSLVIRDTGLVLTLAPETSSAGNVGSTVELFFSSRRPSEFDGRILARGKDAGLEYFRVYTNYDVKEQISWNWSGLLSPTSSLLFLVSRWRPRLGSAGNETRRLVATVWDSYGKGIAYSKLESAPRKSEDEQQPLLFQEVELPSPHHPGWWSARLYESNLVTDKSPADKKEDWLLLASTDFFVLPLELDGTDFENEDAANLYRVPKEQPPTPGPWGKSVPLENPVKTLSSVREKELEGIMASSEDSKKLKTLQDLIDLHVNEVFVFDSVCSVGTAGAYSDCTDTNWSTFYPDPKSDLNDPWLFEEKDLEAEGESISSSTTRAFVGSRASGEL</sequence>
<dbReference type="AlphaFoldDB" id="A0A7R8WN86"/>